<keyword evidence="3" id="KW-1185">Reference proteome</keyword>
<proteinExistence type="predicted"/>
<dbReference type="SUPFAM" id="SSF53756">
    <property type="entry name" value="UDP-Glycosyltransferase/glycogen phosphorylase"/>
    <property type="match status" value="1"/>
</dbReference>
<sequence>MIGCYVHHVGGGHLARAVQIAGELHCPVTGLSTLPRPEDWPGDWLQLPPDNPAVDHTGDAEAQATAGGVLHFAPLRAGFRERQRLIAHWVETAAPRAVLVDVSVEVAALVRLLGVPVVVTAMPGDRNDRAHRLGFDLASAIIAPWPAHAHPDSVVRGMRTTYVGGISRFAGRTPDLGRREPGRGLIVWGSGGAEFALAQRDSLMSATPERDWRLALDLPPEQLWQELQRAEVVVSHAGQGAVADLAVAGAPAVVVADERPHGEQLATVAALQRLGVAVGAGRWPAQQEWPQLLAAAVALGGQRWPRWLGSGAAGAAQVLRRVAA</sequence>
<dbReference type="Proteomes" id="UP001596356">
    <property type="component" value="Unassembled WGS sequence"/>
</dbReference>
<gene>
    <name evidence="2" type="ORF">ACFQBT_01440</name>
</gene>
<dbReference type="Gene3D" id="3.40.50.2000">
    <property type="entry name" value="Glycogen Phosphorylase B"/>
    <property type="match status" value="1"/>
</dbReference>
<protein>
    <submittedName>
        <fullName evidence="2">Glycosyltransferase</fullName>
    </submittedName>
</protein>
<organism evidence="2 3">
    <name type="scientific">Branchiibius cervicis</name>
    <dbReference type="NCBI Taxonomy" id="908252"/>
    <lineage>
        <taxon>Bacteria</taxon>
        <taxon>Bacillati</taxon>
        <taxon>Actinomycetota</taxon>
        <taxon>Actinomycetes</taxon>
        <taxon>Micrococcales</taxon>
        <taxon>Dermacoccaceae</taxon>
        <taxon>Branchiibius</taxon>
    </lineage>
</organism>
<feature type="domain" description="Glycosyl transferase family 28 C-terminal" evidence="1">
    <location>
        <begin position="226"/>
        <end position="277"/>
    </location>
</feature>
<accession>A0ABW2ANU0</accession>
<reference evidence="3" key="1">
    <citation type="journal article" date="2019" name="Int. J. Syst. Evol. Microbiol.">
        <title>The Global Catalogue of Microorganisms (GCM) 10K type strain sequencing project: providing services to taxonomists for standard genome sequencing and annotation.</title>
        <authorList>
            <consortium name="The Broad Institute Genomics Platform"/>
            <consortium name="The Broad Institute Genome Sequencing Center for Infectious Disease"/>
            <person name="Wu L."/>
            <person name="Ma J."/>
        </authorList>
    </citation>
    <scope>NUCLEOTIDE SEQUENCE [LARGE SCALE GENOMIC DNA]</scope>
    <source>
        <strain evidence="3">NBRC 106593</strain>
    </source>
</reference>
<dbReference type="Pfam" id="PF04101">
    <property type="entry name" value="Glyco_tran_28_C"/>
    <property type="match status" value="1"/>
</dbReference>
<comment type="caution">
    <text evidence="2">The sequence shown here is derived from an EMBL/GenBank/DDBJ whole genome shotgun (WGS) entry which is preliminary data.</text>
</comment>
<evidence type="ECO:0000313" key="2">
    <source>
        <dbReference type="EMBL" id="MFC6712584.1"/>
    </source>
</evidence>
<evidence type="ECO:0000313" key="3">
    <source>
        <dbReference type="Proteomes" id="UP001596356"/>
    </source>
</evidence>
<dbReference type="RefSeq" id="WP_377820056.1">
    <property type="nucleotide sequence ID" value="NZ_JBHSWJ010000002.1"/>
</dbReference>
<dbReference type="InterPro" id="IPR007235">
    <property type="entry name" value="Glyco_trans_28_C"/>
</dbReference>
<evidence type="ECO:0000259" key="1">
    <source>
        <dbReference type="Pfam" id="PF04101"/>
    </source>
</evidence>
<name>A0ABW2ANU0_9MICO</name>
<dbReference type="EMBL" id="JBHSWJ010000002">
    <property type="protein sequence ID" value="MFC6712584.1"/>
    <property type="molecule type" value="Genomic_DNA"/>
</dbReference>